<dbReference type="SUPFAM" id="SSF88713">
    <property type="entry name" value="Glycoside hydrolase/deacetylase"/>
    <property type="match status" value="1"/>
</dbReference>
<protein>
    <submittedName>
        <fullName evidence="4">Peptidoglycan/xylan/chitin deacetylase (PgdA/CDA1 family)</fullName>
    </submittedName>
</protein>
<proteinExistence type="predicted"/>
<accession>A0ABT9ZIN6</accession>
<keyword evidence="5" id="KW-1185">Reference proteome</keyword>
<evidence type="ECO:0000256" key="2">
    <source>
        <dbReference type="SAM" id="Phobius"/>
    </source>
</evidence>
<dbReference type="InterPro" id="IPR002509">
    <property type="entry name" value="NODB_dom"/>
</dbReference>
<evidence type="ECO:0000256" key="1">
    <source>
        <dbReference type="SAM" id="MobiDB-lite"/>
    </source>
</evidence>
<keyword evidence="2" id="KW-0812">Transmembrane</keyword>
<keyword evidence="2" id="KW-1133">Transmembrane helix</keyword>
<evidence type="ECO:0000313" key="4">
    <source>
        <dbReference type="EMBL" id="MDQ0231696.1"/>
    </source>
</evidence>
<dbReference type="CDD" id="cd10944">
    <property type="entry name" value="CE4_SmPgdA_like"/>
    <property type="match status" value="1"/>
</dbReference>
<evidence type="ECO:0000313" key="5">
    <source>
        <dbReference type="Proteomes" id="UP001234495"/>
    </source>
</evidence>
<dbReference type="InterPro" id="IPR050248">
    <property type="entry name" value="Polysacc_deacetylase_ArnD"/>
</dbReference>
<dbReference type="PROSITE" id="PS51677">
    <property type="entry name" value="NODB"/>
    <property type="match status" value="1"/>
</dbReference>
<comment type="caution">
    <text evidence="4">The sequence shown here is derived from an EMBL/GenBank/DDBJ whole genome shotgun (WGS) entry which is preliminary data.</text>
</comment>
<feature type="region of interest" description="Disordered" evidence="1">
    <location>
        <begin position="57"/>
        <end position="97"/>
    </location>
</feature>
<dbReference type="EMBL" id="JAUSUD010000014">
    <property type="protein sequence ID" value="MDQ0231696.1"/>
    <property type="molecule type" value="Genomic_DNA"/>
</dbReference>
<dbReference type="Proteomes" id="UP001234495">
    <property type="component" value="Unassembled WGS sequence"/>
</dbReference>
<gene>
    <name evidence="4" type="ORF">J2S19_002980</name>
</gene>
<dbReference type="PANTHER" id="PTHR10587">
    <property type="entry name" value="GLYCOSYL TRANSFERASE-RELATED"/>
    <property type="match status" value="1"/>
</dbReference>
<organism evidence="4 5">
    <name type="scientific">Metabacillus malikii</name>
    <dbReference type="NCBI Taxonomy" id="1504265"/>
    <lineage>
        <taxon>Bacteria</taxon>
        <taxon>Bacillati</taxon>
        <taxon>Bacillota</taxon>
        <taxon>Bacilli</taxon>
        <taxon>Bacillales</taxon>
        <taxon>Bacillaceae</taxon>
        <taxon>Metabacillus</taxon>
    </lineage>
</organism>
<feature type="compositionally biased region" description="Basic and acidic residues" evidence="1">
    <location>
        <begin position="57"/>
        <end position="95"/>
    </location>
</feature>
<name>A0ABT9ZIN6_9BACI</name>
<sequence>MGKMQRQKAKNKQKRRRRLIGEIGLLCFVILLFVYSYNLSHSKASVEADAATEVKDAVSEKEKDNQVMQVKAKELPNDLTATKEDSRKQEKKESETDVQEIAINAEEKEQPKETANPASNVVYLTFDDGPHEVSDEILTVLDEYNAKATFFMLDGKMKEYPNAVKQMVKNGHSVGLHGVTHDRKKFYQSSKSVLGEMNQARQTVFELTGVKTDLIRTPYGSYPHMTDTYKQAVSNEGYKLWDWNIDSRDWQLRNERFVTSVIEQLGYERHPDEPIVILLHERPETLKHLPKLLEYLKKQKYELKALDSSMTPIQLS</sequence>
<dbReference type="Gene3D" id="3.20.20.370">
    <property type="entry name" value="Glycoside hydrolase/deacetylase"/>
    <property type="match status" value="1"/>
</dbReference>
<reference evidence="4 5" key="1">
    <citation type="submission" date="2023-07" db="EMBL/GenBank/DDBJ databases">
        <title>Genomic Encyclopedia of Type Strains, Phase IV (KMG-IV): sequencing the most valuable type-strain genomes for metagenomic binning, comparative biology and taxonomic classification.</title>
        <authorList>
            <person name="Goeker M."/>
        </authorList>
    </citation>
    <scope>NUCLEOTIDE SEQUENCE [LARGE SCALE GENOMIC DNA]</scope>
    <source>
        <strain evidence="4 5">DSM 29005</strain>
    </source>
</reference>
<dbReference type="PANTHER" id="PTHR10587:SF125">
    <property type="entry name" value="POLYSACCHARIDE DEACETYLASE YHEN-RELATED"/>
    <property type="match status" value="1"/>
</dbReference>
<keyword evidence="2" id="KW-0472">Membrane</keyword>
<feature type="domain" description="NodB homology" evidence="3">
    <location>
        <begin position="120"/>
        <end position="304"/>
    </location>
</feature>
<dbReference type="Pfam" id="PF01522">
    <property type="entry name" value="Polysacc_deac_1"/>
    <property type="match status" value="1"/>
</dbReference>
<dbReference type="InterPro" id="IPR011330">
    <property type="entry name" value="Glyco_hydro/deAcase_b/a-brl"/>
</dbReference>
<feature type="transmembrane region" description="Helical" evidence="2">
    <location>
        <begin position="20"/>
        <end position="37"/>
    </location>
</feature>
<evidence type="ECO:0000259" key="3">
    <source>
        <dbReference type="PROSITE" id="PS51677"/>
    </source>
</evidence>